<evidence type="ECO:0000313" key="2">
    <source>
        <dbReference type="EMBL" id="BBD98217.1"/>
    </source>
</evidence>
<dbReference type="InterPro" id="IPR029068">
    <property type="entry name" value="Glyas_Bleomycin-R_OHBP_Dase"/>
</dbReference>
<dbReference type="RefSeq" id="WP_066704338.1">
    <property type="nucleotide sequence ID" value="NZ_AP018664.1"/>
</dbReference>
<accession>A0A494W5M0</accession>
<dbReference type="InterPro" id="IPR004360">
    <property type="entry name" value="Glyas_Fos-R_dOase_dom"/>
</dbReference>
<feature type="domain" description="VOC" evidence="1">
    <location>
        <begin position="6"/>
        <end position="121"/>
    </location>
</feature>
<gene>
    <name evidence="2" type="ORF">SAMIE_1017180</name>
    <name evidence="3" type="ORF">SAMIE_1030220</name>
</gene>
<dbReference type="Proteomes" id="UP000279959">
    <property type="component" value="Chromosome"/>
</dbReference>
<name>A0A494W5M0_9SPHN</name>
<dbReference type="KEGG" id="sami:SAMIE_1030220"/>
<sequence length="300" mass="32936">MSRVTEIRYVGYGLPDVEAERAFYNDQWKLVEAGSGDGMVYFAADGGAEGYVVRLRQADEKRVDVIALAADSRADVDALHGQVAASGCRIIFAPRDLDTLGGGYGFRFFSPDGLPFEVSSDVHVRVPRTLERWEGVPQKISHIVLHSPDHKALVQWFCDVLGFKVSDWLGDFMGFLRCNAAHHRIAVLPGPPCLNHVAYDMLSVDDMMVGINRLKQKGTDLRWGPGRHTAGNNTFSYFTTPAGFAVEYTSELEEVDFEAHEAKVHVPGPKVMDQWGIGVGGPQTMPHPEADSGLFTGGEV</sequence>
<dbReference type="Pfam" id="PF00903">
    <property type="entry name" value="Glyoxalase"/>
    <property type="match status" value="2"/>
</dbReference>
<evidence type="ECO:0000313" key="3">
    <source>
        <dbReference type="EMBL" id="BBD99521.1"/>
    </source>
</evidence>
<feature type="domain" description="VOC" evidence="1">
    <location>
        <begin position="139"/>
        <end position="251"/>
    </location>
</feature>
<protein>
    <submittedName>
        <fullName evidence="3">Oxidoreductase</fullName>
    </submittedName>
</protein>
<dbReference type="CDD" id="cd08362">
    <property type="entry name" value="BphC5-RrK37_N_like"/>
    <property type="match status" value="1"/>
</dbReference>
<dbReference type="PROSITE" id="PS51819">
    <property type="entry name" value="VOC"/>
    <property type="match status" value="2"/>
</dbReference>
<dbReference type="Gene3D" id="3.10.180.10">
    <property type="entry name" value="2,3-Dihydroxybiphenyl 1,2-Dioxygenase, domain 1"/>
    <property type="match status" value="2"/>
</dbReference>
<keyword evidence="4" id="KW-1185">Reference proteome</keyword>
<dbReference type="EMBL" id="AP018664">
    <property type="protein sequence ID" value="BBD99521.1"/>
    <property type="molecule type" value="Genomic_DNA"/>
</dbReference>
<dbReference type="InterPro" id="IPR037523">
    <property type="entry name" value="VOC_core"/>
</dbReference>
<reference evidence="3 4" key="1">
    <citation type="submission" date="2018-05" db="EMBL/GenBank/DDBJ databases">
        <title>Complete Genome Sequence of the Nonylphenol-Degrading Bacterium Sphingobium amiense DSM 16289T.</title>
        <authorList>
            <person name="Ootsuka M."/>
            <person name="Nishizawa T."/>
            <person name="Ohta H."/>
        </authorList>
    </citation>
    <scope>NUCLEOTIDE SEQUENCE [LARGE SCALE GENOMIC DNA]</scope>
    <source>
        <strain evidence="3 4">DSM 16289</strain>
    </source>
</reference>
<evidence type="ECO:0000313" key="4">
    <source>
        <dbReference type="Proteomes" id="UP000279959"/>
    </source>
</evidence>
<evidence type="ECO:0000259" key="1">
    <source>
        <dbReference type="PROSITE" id="PS51819"/>
    </source>
</evidence>
<dbReference type="EMBL" id="AP018664">
    <property type="protein sequence ID" value="BBD98217.1"/>
    <property type="molecule type" value="Genomic_DNA"/>
</dbReference>
<dbReference type="KEGG" id="sami:SAMIE_1017180"/>
<dbReference type="SUPFAM" id="SSF54593">
    <property type="entry name" value="Glyoxalase/Bleomycin resistance protein/Dihydroxybiphenyl dioxygenase"/>
    <property type="match status" value="1"/>
</dbReference>
<dbReference type="AlphaFoldDB" id="A0A494W5M0"/>
<organism evidence="3 4">
    <name type="scientific">Sphingobium amiense</name>
    <dbReference type="NCBI Taxonomy" id="135719"/>
    <lineage>
        <taxon>Bacteria</taxon>
        <taxon>Pseudomonadati</taxon>
        <taxon>Pseudomonadota</taxon>
        <taxon>Alphaproteobacteria</taxon>
        <taxon>Sphingomonadales</taxon>
        <taxon>Sphingomonadaceae</taxon>
        <taxon>Sphingobium</taxon>
    </lineage>
</organism>
<proteinExistence type="predicted"/>